<evidence type="ECO:0000259" key="4">
    <source>
        <dbReference type="Pfam" id="PF08545"/>
    </source>
</evidence>
<name>A0ABY1B408_9PSED</name>
<dbReference type="EMBL" id="FOFP01000002">
    <property type="protein sequence ID" value="SEP87373.1"/>
    <property type="molecule type" value="Genomic_DNA"/>
</dbReference>
<protein>
    <submittedName>
        <fullName evidence="5">3-oxoacyl-[acyl-carrier-protein] synthase-3</fullName>
    </submittedName>
</protein>
<dbReference type="PANTHER" id="PTHR34069">
    <property type="entry name" value="3-OXOACYL-[ACYL-CARRIER-PROTEIN] SYNTHASE 3"/>
    <property type="match status" value="1"/>
</dbReference>
<accession>A0ABY1B408</accession>
<dbReference type="Gene3D" id="3.40.47.10">
    <property type="match status" value="1"/>
</dbReference>
<dbReference type="Proteomes" id="UP000198512">
    <property type="component" value="Unassembled WGS sequence"/>
</dbReference>
<keyword evidence="2" id="KW-0012">Acyltransferase</keyword>
<feature type="domain" description="Beta-ketoacyl-[acyl-carrier-protein] synthase III N-terminal" evidence="4">
    <location>
        <begin position="108"/>
        <end position="185"/>
    </location>
</feature>
<keyword evidence="6" id="KW-1185">Reference proteome</keyword>
<reference evidence="5 6" key="1">
    <citation type="submission" date="2016-10" db="EMBL/GenBank/DDBJ databases">
        <authorList>
            <person name="Varghese N."/>
            <person name="Submissions S."/>
        </authorList>
    </citation>
    <scope>NUCLEOTIDE SEQUENCE [LARGE SCALE GENOMIC DNA]</scope>
    <source>
        <strain evidence="5 6">CIP 109853</strain>
    </source>
</reference>
<dbReference type="InterPro" id="IPR013751">
    <property type="entry name" value="ACP_syn_III_N"/>
</dbReference>
<organism evidence="5 6">
    <name type="scientific">Pseudomonas cuatrocienegasensis</name>
    <dbReference type="NCBI Taxonomy" id="543360"/>
    <lineage>
        <taxon>Bacteria</taxon>
        <taxon>Pseudomonadati</taxon>
        <taxon>Pseudomonadota</taxon>
        <taxon>Gammaproteobacteria</taxon>
        <taxon>Pseudomonadales</taxon>
        <taxon>Pseudomonadaceae</taxon>
        <taxon>Pseudomonas</taxon>
    </lineage>
</organism>
<dbReference type="InterPro" id="IPR016039">
    <property type="entry name" value="Thiolase-like"/>
</dbReference>
<dbReference type="InterPro" id="IPR013747">
    <property type="entry name" value="ACP_syn_III_C"/>
</dbReference>
<sequence>MIGIKAIASYLPSASIDNLQQGAKFGEDEAFMRSKIGALQLPRKGEAEDTSDLAAAAVNALMLKQPAFDLASVDALVVVTQNGDGSGLPHTSAIVQEKLGLPKTVAAFDISLGCSGYVYGLYVLKGFMQASGLANGVLITADPYSKIVDPEDRVTSLLFGDAATATWLGTDPYWALGDVAFGTDGSGAEHLRVEGQTLQMNGRQVFNFAALQVAPHLNKVLERAGLTADQVDAFCVHQGSAAIVEAIARRFPTVSSRFILDIEKTGNTVSSSIPLLLEKHAFGNEWKNVAISGFGVGLSWASALLKR</sequence>
<evidence type="ECO:0000313" key="5">
    <source>
        <dbReference type="EMBL" id="SEP87373.1"/>
    </source>
</evidence>
<proteinExistence type="predicted"/>
<dbReference type="PANTHER" id="PTHR34069:SF2">
    <property type="entry name" value="BETA-KETOACYL-[ACYL-CARRIER-PROTEIN] SYNTHASE III"/>
    <property type="match status" value="1"/>
</dbReference>
<dbReference type="RefSeq" id="WP_069515899.1">
    <property type="nucleotide sequence ID" value="NZ_FOFP01000002.1"/>
</dbReference>
<dbReference type="Pfam" id="PF08545">
    <property type="entry name" value="ACP_syn_III"/>
    <property type="match status" value="1"/>
</dbReference>
<evidence type="ECO:0000256" key="2">
    <source>
        <dbReference type="ARBA" id="ARBA00023315"/>
    </source>
</evidence>
<keyword evidence="1" id="KW-0808">Transferase</keyword>
<dbReference type="Pfam" id="PF08541">
    <property type="entry name" value="ACP_syn_III_C"/>
    <property type="match status" value="1"/>
</dbReference>
<feature type="domain" description="Beta-ketoacyl-[acyl-carrier-protein] synthase III C-terminal" evidence="3">
    <location>
        <begin position="221"/>
        <end position="306"/>
    </location>
</feature>
<evidence type="ECO:0000259" key="3">
    <source>
        <dbReference type="Pfam" id="PF08541"/>
    </source>
</evidence>
<evidence type="ECO:0000313" key="6">
    <source>
        <dbReference type="Proteomes" id="UP000198512"/>
    </source>
</evidence>
<dbReference type="SUPFAM" id="SSF53901">
    <property type="entry name" value="Thiolase-like"/>
    <property type="match status" value="1"/>
</dbReference>
<comment type="caution">
    <text evidence="5">The sequence shown here is derived from an EMBL/GenBank/DDBJ whole genome shotgun (WGS) entry which is preliminary data.</text>
</comment>
<evidence type="ECO:0000256" key="1">
    <source>
        <dbReference type="ARBA" id="ARBA00022679"/>
    </source>
</evidence>
<gene>
    <name evidence="5" type="ORF">SAMN05216600_102114</name>
</gene>
<dbReference type="CDD" id="cd00830">
    <property type="entry name" value="KAS_III"/>
    <property type="match status" value="1"/>
</dbReference>